<dbReference type="CDD" id="cd11614">
    <property type="entry name" value="SAF_CpaB_FlgA_like"/>
    <property type="match status" value="1"/>
</dbReference>
<name>A0A1H3ZDS2_9ACTO</name>
<dbReference type="InterPro" id="IPR013974">
    <property type="entry name" value="SAF"/>
</dbReference>
<dbReference type="SUPFAM" id="SSF51269">
    <property type="entry name" value="AFP III-like domain"/>
    <property type="match status" value="1"/>
</dbReference>
<feature type="domain" description="SAF" evidence="1">
    <location>
        <begin position="57"/>
        <end position="119"/>
    </location>
</feature>
<evidence type="ECO:0000259" key="1">
    <source>
        <dbReference type="SMART" id="SM00858"/>
    </source>
</evidence>
<dbReference type="OrthoDB" id="4808509at2"/>
<dbReference type="EMBL" id="FNQV01000006">
    <property type="protein sequence ID" value="SEA21534.1"/>
    <property type="molecule type" value="Genomic_DNA"/>
</dbReference>
<evidence type="ECO:0000313" key="3">
    <source>
        <dbReference type="Proteomes" id="UP000199288"/>
    </source>
</evidence>
<sequence>MPPAPRFAAPTPSRSAAPHVRRFRIALYRFRHLLAAFALLAALWWAVSSFAPAPDSRAVVVAASEIRAGEHISETNIELREIPEAGIPPDAAVDLEDVLGDPAIIGIQPGTVLTTAMVASPNLGHTLHSGEVIVPVTFADRGSLSVARPGQIVWLYANTDEEAARVGSEARVLAILSAPEAGLLDSGGEDLTDGLVAVQASEARVLLDALSRGPLRAVLPAT</sequence>
<dbReference type="Gene3D" id="3.90.1210.10">
    <property type="entry name" value="Antifreeze-like/N-acetylneuraminic acid synthase C-terminal domain"/>
    <property type="match status" value="1"/>
</dbReference>
<evidence type="ECO:0000313" key="2">
    <source>
        <dbReference type="EMBL" id="SEA21534.1"/>
    </source>
</evidence>
<dbReference type="SMART" id="SM00858">
    <property type="entry name" value="SAF"/>
    <property type="match status" value="1"/>
</dbReference>
<organism evidence="2 3">
    <name type="scientific">Bowdeniella nasicola</name>
    <dbReference type="NCBI Taxonomy" id="208480"/>
    <lineage>
        <taxon>Bacteria</taxon>
        <taxon>Bacillati</taxon>
        <taxon>Actinomycetota</taxon>
        <taxon>Actinomycetes</taxon>
        <taxon>Actinomycetales</taxon>
        <taxon>Actinomycetaceae</taxon>
        <taxon>Bowdeniella</taxon>
    </lineage>
</organism>
<keyword evidence="3" id="KW-1185">Reference proteome</keyword>
<protein>
    <submittedName>
        <fullName evidence="2">SAF domain-containing protein</fullName>
    </submittedName>
</protein>
<gene>
    <name evidence="2" type="ORF">SAMN02910418_01107</name>
</gene>
<reference evidence="3" key="1">
    <citation type="submission" date="2016-10" db="EMBL/GenBank/DDBJ databases">
        <authorList>
            <person name="Varghese N."/>
            <person name="Submissions S."/>
        </authorList>
    </citation>
    <scope>NUCLEOTIDE SEQUENCE [LARGE SCALE GENOMIC DNA]</scope>
    <source>
        <strain evidence="3">KPR-1</strain>
    </source>
</reference>
<accession>A0A1H3ZDS2</accession>
<dbReference type="Pfam" id="PF08666">
    <property type="entry name" value="SAF"/>
    <property type="match status" value="1"/>
</dbReference>
<dbReference type="AlphaFoldDB" id="A0A1H3ZDS2"/>
<dbReference type="Proteomes" id="UP000199288">
    <property type="component" value="Unassembled WGS sequence"/>
</dbReference>
<dbReference type="InterPro" id="IPR036732">
    <property type="entry name" value="AFP_Neu5c_C_sf"/>
</dbReference>
<dbReference type="RefSeq" id="WP_092563344.1">
    <property type="nucleotide sequence ID" value="NZ_FNQV01000006.1"/>
</dbReference>
<proteinExistence type="predicted"/>